<evidence type="ECO:0000313" key="2">
    <source>
        <dbReference type="Proteomes" id="UP000642748"/>
    </source>
</evidence>
<keyword evidence="2" id="KW-1185">Reference proteome</keyword>
<dbReference type="AlphaFoldDB" id="A0A8J3VS34"/>
<proteinExistence type="predicted"/>
<protein>
    <submittedName>
        <fullName evidence="1">Uncharacterized protein</fullName>
    </submittedName>
</protein>
<sequence>MSELFLATSLRDRLSSRARRLCALLSGIWSEAATAGERHHLRALSAELGVLDEWLSPSGGLLDAWRTREGSELADDDAVAKPYELSPAIWAAATAAVSHLDCLRDSVLRLTADDPQETPAHVHGHLALARGAIENASMAVWLLEPEDSAQRILRRLQTDWREHQRATRGFPPTGTIDDHFVDLAAAASGVGIDPERIKQCPSYAEIVRSAGKYQLGGSDFTMFTWKACGAVAHGELRGSSAYLPRDVLRTAVADRSPRRSTGSVRLLADGGLLAAGIARVAFDLYARRAGPSW</sequence>
<name>A0A8J3VS34_9ACTN</name>
<dbReference type="Proteomes" id="UP000642748">
    <property type="component" value="Unassembled WGS sequence"/>
</dbReference>
<dbReference type="EMBL" id="BONZ01000048">
    <property type="protein sequence ID" value="GIH16842.1"/>
    <property type="molecule type" value="Genomic_DNA"/>
</dbReference>
<accession>A0A8J3VS34</accession>
<dbReference type="RefSeq" id="WP_203920417.1">
    <property type="nucleotide sequence ID" value="NZ_BONZ01000048.1"/>
</dbReference>
<comment type="caution">
    <text evidence="1">The sequence shown here is derived from an EMBL/GenBank/DDBJ whole genome shotgun (WGS) entry which is preliminary data.</text>
</comment>
<evidence type="ECO:0000313" key="1">
    <source>
        <dbReference type="EMBL" id="GIH16842.1"/>
    </source>
</evidence>
<gene>
    <name evidence="1" type="ORF">Raf01_50140</name>
</gene>
<organism evidence="1 2">
    <name type="scientific">Rugosimonospora africana</name>
    <dbReference type="NCBI Taxonomy" id="556532"/>
    <lineage>
        <taxon>Bacteria</taxon>
        <taxon>Bacillati</taxon>
        <taxon>Actinomycetota</taxon>
        <taxon>Actinomycetes</taxon>
        <taxon>Micromonosporales</taxon>
        <taxon>Micromonosporaceae</taxon>
        <taxon>Rugosimonospora</taxon>
    </lineage>
</organism>
<reference evidence="1" key="1">
    <citation type="submission" date="2021-01" db="EMBL/GenBank/DDBJ databases">
        <title>Whole genome shotgun sequence of Rugosimonospora africana NBRC 104875.</title>
        <authorList>
            <person name="Komaki H."/>
            <person name="Tamura T."/>
        </authorList>
    </citation>
    <scope>NUCLEOTIDE SEQUENCE</scope>
    <source>
        <strain evidence="1">NBRC 104875</strain>
    </source>
</reference>